<dbReference type="AlphaFoldDB" id="A0AAP0EN36"/>
<keyword evidence="2" id="KW-1185">Reference proteome</keyword>
<reference evidence="1 2" key="1">
    <citation type="submission" date="2024-01" db="EMBL/GenBank/DDBJ databases">
        <title>Genome assemblies of Stephania.</title>
        <authorList>
            <person name="Yang L."/>
        </authorList>
    </citation>
    <scope>NUCLEOTIDE SEQUENCE [LARGE SCALE GENOMIC DNA]</scope>
    <source>
        <strain evidence="1">JXDWG</strain>
        <tissue evidence="1">Leaf</tissue>
    </source>
</reference>
<evidence type="ECO:0000313" key="1">
    <source>
        <dbReference type="EMBL" id="KAK9093752.1"/>
    </source>
</evidence>
<protein>
    <submittedName>
        <fullName evidence="1">Uncharacterized protein</fullName>
    </submittedName>
</protein>
<dbReference type="EMBL" id="JBBNAG010000011">
    <property type="protein sequence ID" value="KAK9093752.1"/>
    <property type="molecule type" value="Genomic_DNA"/>
</dbReference>
<comment type="caution">
    <text evidence="1">The sequence shown here is derived from an EMBL/GenBank/DDBJ whole genome shotgun (WGS) entry which is preliminary data.</text>
</comment>
<organism evidence="1 2">
    <name type="scientific">Stephania cephalantha</name>
    <dbReference type="NCBI Taxonomy" id="152367"/>
    <lineage>
        <taxon>Eukaryota</taxon>
        <taxon>Viridiplantae</taxon>
        <taxon>Streptophyta</taxon>
        <taxon>Embryophyta</taxon>
        <taxon>Tracheophyta</taxon>
        <taxon>Spermatophyta</taxon>
        <taxon>Magnoliopsida</taxon>
        <taxon>Ranunculales</taxon>
        <taxon>Menispermaceae</taxon>
        <taxon>Menispermoideae</taxon>
        <taxon>Cissampelideae</taxon>
        <taxon>Stephania</taxon>
    </lineage>
</organism>
<name>A0AAP0EN36_9MAGN</name>
<accession>A0AAP0EN36</accession>
<evidence type="ECO:0000313" key="2">
    <source>
        <dbReference type="Proteomes" id="UP001419268"/>
    </source>
</evidence>
<gene>
    <name evidence="1" type="ORF">Scep_025221</name>
</gene>
<dbReference type="Proteomes" id="UP001419268">
    <property type="component" value="Unassembled WGS sequence"/>
</dbReference>
<proteinExistence type="predicted"/>
<sequence length="81" mass="9202">MTLKGCDNALRFLSKRLVMTHHQIRLDSTRYRIGGPGLTVSFRKTVGRHETEELDPFSLVADELSILADRLRAMVVAEVFD</sequence>